<dbReference type="InterPro" id="IPR038731">
    <property type="entry name" value="RgtA/B/C-like"/>
</dbReference>
<sequence>MTRIQSMFSDTIKNHSSAIYLLILTLIIGLITYNCFLIQTTIGPVWDTYDLLSEAAFLAGQNVGYYDLIRPPLIPFLTSLLFRVVGLSTWPIMLIDGLIFILGTVGLFLFLKLRFDNLTSFLGALLFSTFPLVLTFVCSGLTDTATVCISIWALLFTVLAVKKDSRWFYLSFPVAMLAFLTRFAAALIIFPMFLFMLINLEGIKHRKYIFIGISISLIFLIPVLWLFYVNFGNPLYTFLNFFSSSSGTVSAETELLYSYNPDFFYFLKAMPSLMGPQAMGVVLVIFLGLLICPFKRFIHKRKLPENQNKSFQFSLGKDKKIKLLIFSILIILFILTIQKVHYLFSEIILFIILYILYNLTKGFKFKNMDLDFLFFSWFLVFFIFHSVYVIKDYRYFIDMAPPLAYFLMRGFKLTTSQFGIKIRNRNITHYLFSGFLIFLIIFSTYNYLPSIGETNNHLTQLNEGNNDISMWLVNYDPNYKGEIIYSDIWPYSGWALQRNVSKMPQFHDNQAIYTGAKDYNLTAKDIWDYNHELDLNNADYYISITPGLTFVNYKPIKQSGRVILYQRI</sequence>
<keyword evidence="5 8" id="KW-0812">Transmembrane</keyword>
<dbReference type="PANTHER" id="PTHR33908:SF11">
    <property type="entry name" value="MEMBRANE PROTEIN"/>
    <property type="match status" value="1"/>
</dbReference>
<dbReference type="InterPro" id="IPR050297">
    <property type="entry name" value="LipidA_mod_glycosyltrf_83"/>
</dbReference>
<feature type="domain" description="Glycosyltransferase RgtA/B/C/D-like" evidence="9">
    <location>
        <begin position="70"/>
        <end position="225"/>
    </location>
</feature>
<evidence type="ECO:0000256" key="2">
    <source>
        <dbReference type="ARBA" id="ARBA00022475"/>
    </source>
</evidence>
<dbReference type="Pfam" id="PF13231">
    <property type="entry name" value="PMT_2"/>
    <property type="match status" value="1"/>
</dbReference>
<evidence type="ECO:0000313" key="11">
    <source>
        <dbReference type="Proteomes" id="UP000606900"/>
    </source>
</evidence>
<feature type="transmembrane region" description="Helical" evidence="8">
    <location>
        <begin position="427"/>
        <end position="448"/>
    </location>
</feature>
<feature type="transmembrane region" description="Helical" evidence="8">
    <location>
        <begin position="319"/>
        <end position="337"/>
    </location>
</feature>
<keyword evidence="2" id="KW-1003">Cell membrane</keyword>
<dbReference type="GO" id="GO:0008610">
    <property type="term" value="P:lipid biosynthetic process"/>
    <property type="evidence" value="ECO:0007669"/>
    <property type="project" value="UniProtKB-ARBA"/>
</dbReference>
<dbReference type="Proteomes" id="UP000606900">
    <property type="component" value="Unassembled WGS sequence"/>
</dbReference>
<evidence type="ECO:0000259" key="9">
    <source>
        <dbReference type="Pfam" id="PF13231"/>
    </source>
</evidence>
<evidence type="ECO:0000256" key="1">
    <source>
        <dbReference type="ARBA" id="ARBA00004651"/>
    </source>
</evidence>
<keyword evidence="7 8" id="KW-0472">Membrane</keyword>
<evidence type="ECO:0000256" key="8">
    <source>
        <dbReference type="SAM" id="Phobius"/>
    </source>
</evidence>
<reference evidence="10" key="1">
    <citation type="submission" date="2020-10" db="EMBL/GenBank/DDBJ databases">
        <title>Dehalococcoides mccartyi of a TCE/Cr reducing biochatode.</title>
        <authorList>
            <person name="Matturro B."/>
        </authorList>
    </citation>
    <scope>NUCLEOTIDE SEQUENCE</scope>
    <source>
        <strain evidence="10">Bin2</strain>
    </source>
</reference>
<evidence type="ECO:0000256" key="6">
    <source>
        <dbReference type="ARBA" id="ARBA00022989"/>
    </source>
</evidence>
<keyword evidence="3" id="KW-0328">Glycosyltransferase</keyword>
<evidence type="ECO:0000256" key="5">
    <source>
        <dbReference type="ARBA" id="ARBA00022692"/>
    </source>
</evidence>
<dbReference type="RefSeq" id="WP_276698386.1">
    <property type="nucleotide sequence ID" value="NZ_JADIIL010000013.1"/>
</dbReference>
<keyword evidence="6 8" id="KW-1133">Transmembrane helix</keyword>
<feature type="transmembrane region" description="Helical" evidence="8">
    <location>
        <begin position="167"/>
        <end position="196"/>
    </location>
</feature>
<evidence type="ECO:0000256" key="4">
    <source>
        <dbReference type="ARBA" id="ARBA00022679"/>
    </source>
</evidence>
<comment type="subcellular location">
    <subcellularLocation>
        <location evidence="1">Cell membrane</location>
        <topology evidence="1">Multi-pass membrane protein</topology>
    </subcellularLocation>
</comment>
<proteinExistence type="predicted"/>
<accession>A0A843ALX9</accession>
<name>A0A843ALX9_METFO</name>
<evidence type="ECO:0000256" key="7">
    <source>
        <dbReference type="ARBA" id="ARBA00023136"/>
    </source>
</evidence>
<dbReference type="AlphaFoldDB" id="A0A843ALX9"/>
<feature type="transmembrane region" description="Helical" evidence="8">
    <location>
        <begin position="20"/>
        <end position="42"/>
    </location>
</feature>
<organism evidence="10 11">
    <name type="scientific">Methanobacterium formicicum</name>
    <dbReference type="NCBI Taxonomy" id="2162"/>
    <lineage>
        <taxon>Archaea</taxon>
        <taxon>Methanobacteriati</taxon>
        <taxon>Methanobacteriota</taxon>
        <taxon>Methanomada group</taxon>
        <taxon>Methanobacteria</taxon>
        <taxon>Methanobacteriales</taxon>
        <taxon>Methanobacteriaceae</taxon>
        <taxon>Methanobacterium</taxon>
    </lineage>
</organism>
<evidence type="ECO:0000256" key="3">
    <source>
        <dbReference type="ARBA" id="ARBA00022676"/>
    </source>
</evidence>
<feature type="transmembrane region" description="Helical" evidence="8">
    <location>
        <begin position="278"/>
        <end position="298"/>
    </location>
</feature>
<protein>
    <submittedName>
        <fullName evidence="10">Glycosyltransferase family 39 protein</fullName>
    </submittedName>
</protein>
<comment type="caution">
    <text evidence="10">The sequence shown here is derived from an EMBL/GenBank/DDBJ whole genome shotgun (WGS) entry which is preliminary data.</text>
</comment>
<feature type="transmembrane region" description="Helical" evidence="8">
    <location>
        <begin position="372"/>
        <end position="390"/>
    </location>
</feature>
<dbReference type="PANTHER" id="PTHR33908">
    <property type="entry name" value="MANNOSYLTRANSFERASE YKCB-RELATED"/>
    <property type="match status" value="1"/>
</dbReference>
<gene>
    <name evidence="10" type="ORF">ISP06_02720</name>
</gene>
<keyword evidence="4 10" id="KW-0808">Transferase</keyword>
<feature type="transmembrane region" description="Helical" evidence="8">
    <location>
        <begin position="122"/>
        <end position="155"/>
    </location>
</feature>
<evidence type="ECO:0000313" key="10">
    <source>
        <dbReference type="EMBL" id="MBF4474371.1"/>
    </source>
</evidence>
<dbReference type="EMBL" id="JADIIL010000013">
    <property type="protein sequence ID" value="MBF4474371.1"/>
    <property type="molecule type" value="Genomic_DNA"/>
</dbReference>
<dbReference type="GO" id="GO:0016763">
    <property type="term" value="F:pentosyltransferase activity"/>
    <property type="evidence" value="ECO:0007669"/>
    <property type="project" value="TreeGrafter"/>
</dbReference>
<dbReference type="GO" id="GO:0005886">
    <property type="term" value="C:plasma membrane"/>
    <property type="evidence" value="ECO:0007669"/>
    <property type="project" value="UniProtKB-SubCell"/>
</dbReference>
<feature type="transmembrane region" description="Helical" evidence="8">
    <location>
        <begin position="208"/>
        <end position="228"/>
    </location>
</feature>
<feature type="transmembrane region" description="Helical" evidence="8">
    <location>
        <begin position="90"/>
        <end position="110"/>
    </location>
</feature>